<name>A0A833QFX3_9POAL</name>
<evidence type="ECO:0000313" key="2">
    <source>
        <dbReference type="EMBL" id="KAF3321909.1"/>
    </source>
</evidence>
<reference evidence="2" key="1">
    <citation type="submission" date="2020-01" db="EMBL/GenBank/DDBJ databases">
        <title>Genome sequence of Kobresia littledalei, the first chromosome-level genome in the family Cyperaceae.</title>
        <authorList>
            <person name="Qu G."/>
        </authorList>
    </citation>
    <scope>NUCLEOTIDE SEQUENCE</scope>
    <source>
        <strain evidence="2">C.B.Clarke</strain>
        <tissue evidence="2">Leaf</tissue>
    </source>
</reference>
<keyword evidence="3" id="KW-1185">Reference proteome</keyword>
<protein>
    <submittedName>
        <fullName evidence="2">Dual specificity protein kinase pom1</fullName>
    </submittedName>
</protein>
<proteinExistence type="predicted"/>
<gene>
    <name evidence="2" type="ORF">FCM35_KLT14125</name>
</gene>
<evidence type="ECO:0000313" key="3">
    <source>
        <dbReference type="Proteomes" id="UP000623129"/>
    </source>
</evidence>
<comment type="caution">
    <text evidence="2">The sequence shown here is derived from an EMBL/GenBank/DDBJ whole genome shotgun (WGS) entry which is preliminary data.</text>
</comment>
<dbReference type="AlphaFoldDB" id="A0A833QFX3"/>
<dbReference type="GO" id="GO:0016301">
    <property type="term" value="F:kinase activity"/>
    <property type="evidence" value="ECO:0007669"/>
    <property type="project" value="UniProtKB-KW"/>
</dbReference>
<organism evidence="2 3">
    <name type="scientific">Carex littledalei</name>
    <dbReference type="NCBI Taxonomy" id="544730"/>
    <lineage>
        <taxon>Eukaryota</taxon>
        <taxon>Viridiplantae</taxon>
        <taxon>Streptophyta</taxon>
        <taxon>Embryophyta</taxon>
        <taxon>Tracheophyta</taxon>
        <taxon>Spermatophyta</taxon>
        <taxon>Magnoliopsida</taxon>
        <taxon>Liliopsida</taxon>
        <taxon>Poales</taxon>
        <taxon>Cyperaceae</taxon>
        <taxon>Cyperoideae</taxon>
        <taxon>Cariceae</taxon>
        <taxon>Carex</taxon>
        <taxon>Carex subgen. Euthyceras</taxon>
    </lineage>
</organism>
<dbReference type="EMBL" id="SWLB01000026">
    <property type="protein sequence ID" value="KAF3321909.1"/>
    <property type="molecule type" value="Genomic_DNA"/>
</dbReference>
<evidence type="ECO:0000256" key="1">
    <source>
        <dbReference type="SAM" id="MobiDB-lite"/>
    </source>
</evidence>
<dbReference type="Proteomes" id="UP000623129">
    <property type="component" value="Unassembled WGS sequence"/>
</dbReference>
<keyword evidence="2" id="KW-0808">Transferase</keyword>
<accession>A0A833QFX3</accession>
<sequence>MKAKSWFRTSDSQIHHTCSSKKVIGRYRKSVTNELFVRCPGPRKSKSKKRRNDTDYRHVALSQVTSPMSTPGLDEVMAFLADRGYSRAASALLDDVLSRGGGAAVSVADAEPPENLPPLRMSLPDHASSSSDNDDDAFVSIHSSPGMLRVTRYLIY</sequence>
<keyword evidence="2" id="KW-0418">Kinase</keyword>
<feature type="region of interest" description="Disordered" evidence="1">
    <location>
        <begin position="103"/>
        <end position="137"/>
    </location>
</feature>